<dbReference type="InterPro" id="IPR033922">
    <property type="entry name" value="NAD_bind_Glu_DH"/>
</dbReference>
<dbReference type="InterPro" id="IPR006096">
    <property type="entry name" value="Glu/Leu/Phe/Val/Trp_DH_C"/>
</dbReference>
<evidence type="ECO:0000256" key="5">
    <source>
        <dbReference type="PIRNR" id="PIRNR000185"/>
    </source>
</evidence>
<keyword evidence="9" id="KW-1185">Reference proteome</keyword>
<dbReference type="InterPro" id="IPR046346">
    <property type="entry name" value="Aminoacid_DH-like_N_sf"/>
</dbReference>
<dbReference type="PRINTS" id="PR00082">
    <property type="entry name" value="GLFDHDRGNASE"/>
</dbReference>
<proteinExistence type="inferred from homology"/>
<dbReference type="PANTHER" id="PTHR43571:SF1">
    <property type="entry name" value="NADP-SPECIFIC GLUTAMATE DEHYDROGENASE 1-RELATED"/>
    <property type="match status" value="1"/>
</dbReference>
<dbReference type="Pfam" id="PF00208">
    <property type="entry name" value="ELFV_dehydrog"/>
    <property type="match status" value="1"/>
</dbReference>
<dbReference type="InterPro" id="IPR006095">
    <property type="entry name" value="Glu/Leu/Phe/Val/Trp_DH"/>
</dbReference>
<name>A0ABY8KZU8_9FLAO</name>
<feature type="domain" description="Glutamate/phenylalanine/leucine/valine/L-tryptophan dehydrogenase C-terminal" evidence="7">
    <location>
        <begin position="202"/>
        <end position="445"/>
    </location>
</feature>
<dbReference type="EMBL" id="CP122539">
    <property type="protein sequence ID" value="WGH74753.1"/>
    <property type="molecule type" value="Genomic_DNA"/>
</dbReference>
<evidence type="ECO:0000256" key="4">
    <source>
        <dbReference type="ARBA" id="ARBA00023027"/>
    </source>
</evidence>
<dbReference type="Gene3D" id="1.10.285.10">
    <property type="entry name" value="Glutamate Dehydrogenase, chain A, domain 3"/>
    <property type="match status" value="2"/>
</dbReference>
<accession>A0ABY8KZU8</accession>
<dbReference type="SMART" id="SM00839">
    <property type="entry name" value="ELFV_dehydrog"/>
    <property type="match status" value="1"/>
</dbReference>
<dbReference type="Proteomes" id="UP001232001">
    <property type="component" value="Chromosome"/>
</dbReference>
<dbReference type="InterPro" id="IPR033524">
    <property type="entry name" value="Glu/Leu/Phe/Val_DH_AS"/>
</dbReference>
<dbReference type="RefSeq" id="WP_279650647.1">
    <property type="nucleotide sequence ID" value="NZ_CP122539.1"/>
</dbReference>
<dbReference type="PROSITE" id="PS00074">
    <property type="entry name" value="GLFV_DEHYDROGENASE"/>
    <property type="match status" value="1"/>
</dbReference>
<comment type="similarity">
    <text evidence="1 5 6">Belongs to the Glu/Leu/Phe/Val dehydrogenases family.</text>
</comment>
<protein>
    <recommendedName>
        <fullName evidence="5">Glutamate dehydrogenase</fullName>
    </recommendedName>
</protein>
<keyword evidence="3 5" id="KW-0560">Oxidoreductase</keyword>
<dbReference type="PIRSF" id="PIRSF000185">
    <property type="entry name" value="Glu_DH"/>
    <property type="match status" value="1"/>
</dbReference>
<dbReference type="PANTHER" id="PTHR43571">
    <property type="entry name" value="NADP-SPECIFIC GLUTAMATE DEHYDROGENASE 1-RELATED"/>
    <property type="match status" value="1"/>
</dbReference>
<evidence type="ECO:0000256" key="1">
    <source>
        <dbReference type="ARBA" id="ARBA00006382"/>
    </source>
</evidence>
<comment type="subunit">
    <text evidence="2">Homohexamer.</text>
</comment>
<dbReference type="SUPFAM" id="SSF51735">
    <property type="entry name" value="NAD(P)-binding Rossmann-fold domains"/>
    <property type="match status" value="1"/>
</dbReference>
<dbReference type="NCBIfam" id="NF006929">
    <property type="entry name" value="PRK09414.1"/>
    <property type="match status" value="1"/>
</dbReference>
<dbReference type="Pfam" id="PF02812">
    <property type="entry name" value="ELFV_dehydrog_N"/>
    <property type="match status" value="1"/>
</dbReference>
<reference evidence="8 9" key="1">
    <citation type="submission" date="2023-04" db="EMBL/GenBank/DDBJ databases">
        <title>Tenacibaculum tangerinum sp. nov., isolated from sea tidal flat of South Korea.</title>
        <authorList>
            <person name="Lee S.H."/>
            <person name="Kim J.-J."/>
        </authorList>
    </citation>
    <scope>NUCLEOTIDE SEQUENCE [LARGE SCALE GENOMIC DNA]</scope>
    <source>
        <strain evidence="8 9">GRR-S3-23</strain>
    </source>
</reference>
<gene>
    <name evidence="8" type="primary">gdhA</name>
    <name evidence="8" type="ORF">P8625_11755</name>
</gene>
<evidence type="ECO:0000256" key="3">
    <source>
        <dbReference type="ARBA" id="ARBA00023002"/>
    </source>
</evidence>
<evidence type="ECO:0000313" key="9">
    <source>
        <dbReference type="Proteomes" id="UP001232001"/>
    </source>
</evidence>
<dbReference type="InterPro" id="IPR006097">
    <property type="entry name" value="Glu/Leu/Phe/Val/Trp_DH_dimer"/>
</dbReference>
<sequence length="447" mass="49286">MESKIQEFMNYVKERNTYEPEFLQAVHEVAETVIPFIEENPKYQGKKLLERMVEPERTIMFRVPWVDDNGETQVNRGYRVEFNSAIGPYKGGLRFHPSVNLSILKFLGFEQVFKNSLTTLPMGGGKGGSDFNPKGKSDREVMAFCQSFMTELARHIGPDTDVPAGDIGVGGREIGYMFGQYKRLRNEFTGVLTGKGRTWGGSLIRPEATGYGDVYFAENMLQTKGDSFEGKIVVVSGSGNVAQYATEKATQLGGKVVTMSDSSGYIYDEAGIDAEKLAFVMELKNEKRGRISEYVEKYPSAKFFKGERPWSIKCHIALPCATQNELNGEEAKALVDNGCICVAEGANMPSTPEAIEVFQKAKILFSPGKASNAGGVATSGLEMSQNSLRLSWSREEVDARLHTIMNDIHEACVKYGTQEDGYVDYVKGANVAGFVKVAEAMLDQGVV</sequence>
<keyword evidence="4" id="KW-0520">NAD</keyword>
<evidence type="ECO:0000256" key="6">
    <source>
        <dbReference type="RuleBase" id="RU004417"/>
    </source>
</evidence>
<dbReference type="Gene3D" id="3.40.50.720">
    <property type="entry name" value="NAD(P)-binding Rossmann-like Domain"/>
    <property type="match status" value="1"/>
</dbReference>
<dbReference type="CDD" id="cd05313">
    <property type="entry name" value="NAD_bind_2_Glu_DH"/>
    <property type="match status" value="1"/>
</dbReference>
<dbReference type="Gene3D" id="3.40.50.10860">
    <property type="entry name" value="Leucine Dehydrogenase, chain A, domain 1"/>
    <property type="match status" value="1"/>
</dbReference>
<organism evidence="8 9">
    <name type="scientific">Tenacibaculum tangerinum</name>
    <dbReference type="NCBI Taxonomy" id="3038772"/>
    <lineage>
        <taxon>Bacteria</taxon>
        <taxon>Pseudomonadati</taxon>
        <taxon>Bacteroidota</taxon>
        <taxon>Flavobacteriia</taxon>
        <taxon>Flavobacteriales</taxon>
        <taxon>Flavobacteriaceae</taxon>
        <taxon>Tenacibaculum</taxon>
    </lineage>
</organism>
<dbReference type="InterPro" id="IPR036291">
    <property type="entry name" value="NAD(P)-bd_dom_sf"/>
</dbReference>
<dbReference type="InterPro" id="IPR014362">
    <property type="entry name" value="Glu_DH"/>
</dbReference>
<dbReference type="GO" id="GO:0004354">
    <property type="term" value="F:glutamate dehydrogenase (NADP+) activity"/>
    <property type="evidence" value="ECO:0007669"/>
    <property type="project" value="UniProtKB-EC"/>
</dbReference>
<dbReference type="SUPFAM" id="SSF53223">
    <property type="entry name" value="Aminoacid dehydrogenase-like, N-terminal domain"/>
    <property type="match status" value="1"/>
</dbReference>
<evidence type="ECO:0000313" key="8">
    <source>
        <dbReference type="EMBL" id="WGH74753.1"/>
    </source>
</evidence>
<evidence type="ECO:0000256" key="2">
    <source>
        <dbReference type="ARBA" id="ARBA00011643"/>
    </source>
</evidence>
<dbReference type="InterPro" id="IPR050724">
    <property type="entry name" value="Glu_Leu_Phe_Val_DH"/>
</dbReference>
<evidence type="ECO:0000259" key="7">
    <source>
        <dbReference type="SMART" id="SM00839"/>
    </source>
</evidence>